<evidence type="ECO:0008006" key="4">
    <source>
        <dbReference type="Google" id="ProtNLM"/>
    </source>
</evidence>
<dbReference type="AlphaFoldDB" id="A0A8S2LL23"/>
<dbReference type="GO" id="GO:0016491">
    <property type="term" value="F:oxidoreductase activity"/>
    <property type="evidence" value="ECO:0007669"/>
    <property type="project" value="InterPro"/>
</dbReference>
<evidence type="ECO:0000313" key="3">
    <source>
        <dbReference type="Proteomes" id="UP000682733"/>
    </source>
</evidence>
<dbReference type="InterPro" id="IPR012171">
    <property type="entry name" value="Fatty_acid_desaturase"/>
</dbReference>
<evidence type="ECO:0000313" key="2">
    <source>
        <dbReference type="EMBL" id="CAF3905705.1"/>
    </source>
</evidence>
<reference evidence="2" key="1">
    <citation type="submission" date="2021-02" db="EMBL/GenBank/DDBJ databases">
        <authorList>
            <person name="Nowell W R."/>
        </authorList>
    </citation>
    <scope>NUCLEOTIDE SEQUENCE</scope>
</reference>
<proteinExistence type="predicted"/>
<sequence length="165" mass="19789">TLVFTWIMIPYYPWKITHQSHHKNTNNMEKDEAFFPKRGTTYKKTWVSKAFLWTPGLIWDVPWFADDKWSYIEGQLSTVDRHYGHVHSIIHSIGTHQIHHLFPKIPHYHLEEATVHFRKAFPNLVRLNYDRILPSFVRMAKKLIWQRNIGKDVSVFTYSDDKVNN</sequence>
<evidence type="ECO:0000313" key="1">
    <source>
        <dbReference type="EMBL" id="CAF1126981.1"/>
    </source>
</evidence>
<feature type="non-terminal residue" evidence="2">
    <location>
        <position position="1"/>
    </location>
</feature>
<accession>A0A8S2LL23</accession>
<comment type="caution">
    <text evidence="2">The sequence shown here is derived from an EMBL/GenBank/DDBJ whole genome shotgun (WGS) entry which is preliminary data.</text>
</comment>
<dbReference type="EMBL" id="CAJNOK010010874">
    <property type="protein sequence ID" value="CAF1126981.1"/>
    <property type="molecule type" value="Genomic_DNA"/>
</dbReference>
<dbReference type="Proteomes" id="UP000677228">
    <property type="component" value="Unassembled WGS sequence"/>
</dbReference>
<organism evidence="2 3">
    <name type="scientific">Didymodactylos carnosus</name>
    <dbReference type="NCBI Taxonomy" id="1234261"/>
    <lineage>
        <taxon>Eukaryota</taxon>
        <taxon>Metazoa</taxon>
        <taxon>Spiralia</taxon>
        <taxon>Gnathifera</taxon>
        <taxon>Rotifera</taxon>
        <taxon>Eurotatoria</taxon>
        <taxon>Bdelloidea</taxon>
        <taxon>Philodinida</taxon>
        <taxon>Philodinidae</taxon>
        <taxon>Didymodactylos</taxon>
    </lineage>
</organism>
<dbReference type="Proteomes" id="UP000682733">
    <property type="component" value="Unassembled WGS sequence"/>
</dbReference>
<protein>
    <recommendedName>
        <fullName evidence="4">Fatty acid desaturase domain-containing protein</fullName>
    </recommendedName>
</protein>
<dbReference type="PANTHER" id="PTHR32100">
    <property type="entry name" value="OMEGA-6 FATTY ACID DESATURASE, CHLOROPLASTIC"/>
    <property type="match status" value="1"/>
</dbReference>
<gene>
    <name evidence="1" type="ORF">OVA965_LOCUS20459</name>
    <name evidence="2" type="ORF">TMI583_LOCUS20837</name>
</gene>
<name>A0A8S2LL23_9BILA</name>
<dbReference type="EMBL" id="CAJOBA010019867">
    <property type="protein sequence ID" value="CAF3905705.1"/>
    <property type="molecule type" value="Genomic_DNA"/>
</dbReference>